<dbReference type="OrthoDB" id="77522at2759"/>
<feature type="domain" description="COMM" evidence="1">
    <location>
        <begin position="113"/>
        <end position="182"/>
    </location>
</feature>
<name>A0A976NYM2_BRELC</name>
<reference evidence="2 3" key="1">
    <citation type="journal article" date="2021" name="Genome Biol.">
        <title>AFLAP: assembly-free linkage analysis pipeline using k-mers from genome sequencing data.</title>
        <authorList>
            <person name="Fletcher K."/>
            <person name="Zhang L."/>
            <person name="Gil J."/>
            <person name="Han R."/>
            <person name="Cavanaugh K."/>
            <person name="Michelmore R."/>
        </authorList>
    </citation>
    <scope>NUCLEOTIDE SEQUENCE [LARGE SCALE GENOMIC DNA]</scope>
    <source>
        <strain evidence="2 3">SF5</strain>
    </source>
</reference>
<dbReference type="PANTHER" id="PTHR12333:SF0">
    <property type="entry name" value="COMM DOMAIN-CONTAINING PROTEIN 10"/>
    <property type="match status" value="1"/>
</dbReference>
<gene>
    <name evidence="2" type="ORF">CCR75_008748</name>
</gene>
<dbReference type="KEGG" id="blac:94352469"/>
<dbReference type="PANTHER" id="PTHR12333">
    <property type="entry name" value="COMM DOMAIN CONTAINING PROTEIN 10"/>
    <property type="match status" value="1"/>
</dbReference>
<evidence type="ECO:0000313" key="2">
    <source>
        <dbReference type="EMBL" id="TDH72775.1"/>
    </source>
</evidence>
<organism evidence="2 3">
    <name type="scientific">Bremia lactucae</name>
    <name type="common">Lettuce downy mildew</name>
    <dbReference type="NCBI Taxonomy" id="4779"/>
    <lineage>
        <taxon>Eukaryota</taxon>
        <taxon>Sar</taxon>
        <taxon>Stramenopiles</taxon>
        <taxon>Oomycota</taxon>
        <taxon>Peronosporomycetes</taxon>
        <taxon>Peronosporales</taxon>
        <taxon>Peronosporaceae</taxon>
        <taxon>Bremia</taxon>
    </lineage>
</organism>
<keyword evidence="3" id="KW-1185">Reference proteome</keyword>
<proteinExistence type="predicted"/>
<dbReference type="Pfam" id="PF07258">
    <property type="entry name" value="COMM_domain"/>
    <property type="match status" value="1"/>
</dbReference>
<dbReference type="InterPro" id="IPR037361">
    <property type="entry name" value="COMMD10"/>
</dbReference>
<dbReference type="AlphaFoldDB" id="A0A976NYM2"/>
<dbReference type="RefSeq" id="XP_067822274.1">
    <property type="nucleotide sequence ID" value="XM_067966798.1"/>
</dbReference>
<evidence type="ECO:0000313" key="3">
    <source>
        <dbReference type="Proteomes" id="UP000294530"/>
    </source>
</evidence>
<accession>A0A976NYM2</accession>
<dbReference type="Proteomes" id="UP000294530">
    <property type="component" value="Unassembled WGS sequence"/>
</dbReference>
<dbReference type="GeneID" id="94352469"/>
<dbReference type="EMBL" id="SHOA02000001">
    <property type="protein sequence ID" value="TDH72775.1"/>
    <property type="molecule type" value="Genomic_DNA"/>
</dbReference>
<dbReference type="InterPro" id="IPR017920">
    <property type="entry name" value="COMM"/>
</dbReference>
<comment type="caution">
    <text evidence="2">The sequence shown here is derived from an EMBL/GenBank/DDBJ whole genome shotgun (WGS) entry which is preliminary data.</text>
</comment>
<dbReference type="PROSITE" id="PS51269">
    <property type="entry name" value="COMM"/>
    <property type="match status" value="1"/>
</dbReference>
<protein>
    <recommendedName>
        <fullName evidence="1">COMM domain-containing protein</fullName>
    </recommendedName>
</protein>
<sequence length="190" mass="21668">MHCADNQTRTESYKVLNFVAKDKLEASSFTMEENIQMGEVFAMSNTQIGAIFEVAKEVFLDAATFDYVDRTVLSSRGVDDHVAFALEKMWKYRDLSLRKQIALAHKVKFPVLMLRKSDWRLHLEMGSSNCKGLSQTKAIFQLDLVDTRTDEAEKLDIELSHAELRSLFTQLNAIQQEELDVALISSRADN</sequence>
<evidence type="ECO:0000259" key="1">
    <source>
        <dbReference type="PROSITE" id="PS51269"/>
    </source>
</evidence>